<sequence length="550" mass="59405">MAATKRNEYAGSSPFQYGGNTLNGVDDRAGQSFIPATTYSISSAICYLNKNGTPTGDITLELYLCDAAHKPIGGGLTSGTFDSATLVTSPTWAQYEITFDAAYDVLTGVEYALIMKLAGADGANWVTWQTDDTSPSDYLEFSTNAGSSWAVYATHSHRFETWGSDPVPTDKTYSRMLVAVSNQEVWYESSVGTMGELTDANGDIEVTAPLTIFEAYQKVFFTNKSHLKVADFTNVKLTTDALGANPPDPGTLLTGGTTGAKMIVDYMTSLTGACTIYGKRTTVATFSNGETVTGTDDGGNAISFATNTAELSGPFWYTWTAYGQDTSYGTPPDEATLSCLYRGRGVVSGNPAHPNEWYMTRQGRLFDFQYNDTDARAAVIGNNTDAGEIGDVVTCLIPYKDDYLIFGCASSIWLLAGDPRRGGTIGEFSLTTGIFGARSFCWDDEDNLYFWGVNGIYKANVPGNPTCITKDALPNIVVDEAIDASIHRISMAYDKRLHGIHVCITVLATGVNSNYFYDLASEGFFPESYPEECGVLACLITMLKVRLIGN</sequence>
<gene>
    <name evidence="1" type="ORF">LCGC14_2215030</name>
</gene>
<proteinExistence type="predicted"/>
<organism evidence="1">
    <name type="scientific">marine sediment metagenome</name>
    <dbReference type="NCBI Taxonomy" id="412755"/>
    <lineage>
        <taxon>unclassified sequences</taxon>
        <taxon>metagenomes</taxon>
        <taxon>ecological metagenomes</taxon>
    </lineage>
</organism>
<evidence type="ECO:0000313" key="1">
    <source>
        <dbReference type="EMBL" id="KKL59469.1"/>
    </source>
</evidence>
<protein>
    <submittedName>
        <fullName evidence="1">Uncharacterized protein</fullName>
    </submittedName>
</protein>
<dbReference type="EMBL" id="LAZR01029475">
    <property type="protein sequence ID" value="KKL59469.1"/>
    <property type="molecule type" value="Genomic_DNA"/>
</dbReference>
<accession>A0A0F9DCU4</accession>
<name>A0A0F9DCU4_9ZZZZ</name>
<reference evidence="1" key="1">
    <citation type="journal article" date="2015" name="Nature">
        <title>Complex archaea that bridge the gap between prokaryotes and eukaryotes.</title>
        <authorList>
            <person name="Spang A."/>
            <person name="Saw J.H."/>
            <person name="Jorgensen S.L."/>
            <person name="Zaremba-Niedzwiedzka K."/>
            <person name="Martijn J."/>
            <person name="Lind A.E."/>
            <person name="van Eijk R."/>
            <person name="Schleper C."/>
            <person name="Guy L."/>
            <person name="Ettema T.J."/>
        </authorList>
    </citation>
    <scope>NUCLEOTIDE SEQUENCE</scope>
</reference>
<comment type="caution">
    <text evidence="1">The sequence shown here is derived from an EMBL/GenBank/DDBJ whole genome shotgun (WGS) entry which is preliminary data.</text>
</comment>
<dbReference type="AlphaFoldDB" id="A0A0F9DCU4"/>